<proteinExistence type="predicted"/>
<dbReference type="EMBL" id="CAJVPT010053000">
    <property type="protein sequence ID" value="CAG8750685.1"/>
    <property type="molecule type" value="Genomic_DNA"/>
</dbReference>
<evidence type="ECO:0000313" key="1">
    <source>
        <dbReference type="EMBL" id="CAG8750685.1"/>
    </source>
</evidence>
<organism evidence="1 2">
    <name type="scientific">Acaulospora colombiana</name>
    <dbReference type="NCBI Taxonomy" id="27376"/>
    <lineage>
        <taxon>Eukaryota</taxon>
        <taxon>Fungi</taxon>
        <taxon>Fungi incertae sedis</taxon>
        <taxon>Mucoromycota</taxon>
        <taxon>Glomeromycotina</taxon>
        <taxon>Glomeromycetes</taxon>
        <taxon>Diversisporales</taxon>
        <taxon>Acaulosporaceae</taxon>
        <taxon>Acaulospora</taxon>
    </lineage>
</organism>
<accession>A0ACA9QGS3</accession>
<feature type="non-terminal residue" evidence="1">
    <location>
        <position position="1"/>
    </location>
</feature>
<feature type="non-terminal residue" evidence="1">
    <location>
        <position position="292"/>
    </location>
</feature>
<reference evidence="1" key="1">
    <citation type="submission" date="2021-06" db="EMBL/GenBank/DDBJ databases">
        <authorList>
            <person name="Kallberg Y."/>
            <person name="Tangrot J."/>
            <person name="Rosling A."/>
        </authorList>
    </citation>
    <scope>NUCLEOTIDE SEQUENCE</scope>
    <source>
        <strain evidence="1">CL356</strain>
    </source>
</reference>
<protein>
    <submittedName>
        <fullName evidence="1">3933_t:CDS:1</fullName>
    </submittedName>
</protein>
<gene>
    <name evidence="1" type="ORF">ACOLOM_LOCUS12682</name>
</gene>
<keyword evidence="2" id="KW-1185">Reference proteome</keyword>
<sequence>SVLQVFEASVEIFWLVLSGMRSKLKREIEVLFNEIFIPILEMRTSTAQQKLVLLNMVQRLCQDPQALVEIYLNYDCDLNAAENIYERLINIISKQSSAQYGPAASKSSSAGGSSQVNSPTQPISGKGNQNSHTLPPSLTTSALSEATTGGDTALIEAKLHRQSLESLVHVLKSLVAWKDAANRTIPNTNRAQTPVNNQTHNSTSGLSTSDHTAPRSSLGGDDKVESAVSSGGHTPVRTSSISNRGSVDLRLGTPVSEKASLFEDDPNRFESERIRKMTMAEGVKLFNNKPKR</sequence>
<evidence type="ECO:0000313" key="2">
    <source>
        <dbReference type="Proteomes" id="UP000789525"/>
    </source>
</evidence>
<dbReference type="Proteomes" id="UP000789525">
    <property type="component" value="Unassembled WGS sequence"/>
</dbReference>
<name>A0ACA9QGS3_9GLOM</name>
<comment type="caution">
    <text evidence="1">The sequence shown here is derived from an EMBL/GenBank/DDBJ whole genome shotgun (WGS) entry which is preliminary data.</text>
</comment>